<protein>
    <submittedName>
        <fullName evidence="2">Uncharacterized protein</fullName>
    </submittedName>
</protein>
<name>A0A815BVY9_ADIRI</name>
<reference evidence="2" key="1">
    <citation type="submission" date="2021-02" db="EMBL/GenBank/DDBJ databases">
        <authorList>
            <person name="Nowell W R."/>
        </authorList>
    </citation>
    <scope>NUCLEOTIDE SEQUENCE</scope>
</reference>
<evidence type="ECO:0000256" key="1">
    <source>
        <dbReference type="SAM" id="SignalP"/>
    </source>
</evidence>
<keyword evidence="1" id="KW-0732">Signal</keyword>
<proteinExistence type="predicted"/>
<gene>
    <name evidence="2" type="ORF">EDS130_LOCUS29246</name>
</gene>
<accession>A0A815BVY9</accession>
<comment type="caution">
    <text evidence="2">The sequence shown here is derived from an EMBL/GenBank/DDBJ whole genome shotgun (WGS) entry which is preliminary data.</text>
</comment>
<sequence>MQFPVILLIVSILMIPSFHAIAIDDFHCKVPTCRDFHYGLIGHRHHQKFVDVCYETVYALQNIPNQDGKCIDDRTGKVHPPCIYALAYTIKKCMFELKELGVKEASFYCGFTLMNIKEKTDKNINMKKSTLLFIVITLINSSLINSSPINSVLLENFHCKVATCRDFYFGLINNPRREEYVDVCYDTVHALQSIPNQHGKCIDDQTGKVNPPCIYALALTIKKCALALQELGVRDANFYCGFTLMKHCAVIIGLDDIPLRQSVYNTRSIKEKTDKNMNMKKSTLLFIVIILINLSLINSAPFENFHCKAATCQVFYSGLRNHPRYQEHMETCYDTVATFQAIPRHFGKCYNEATRQINPTCIHAVAKTIKSCIVKMHDVSDIHARYYCGYTLMKHCAGNVGLDRFPLNFPLRRLVDE</sequence>
<feature type="chain" id="PRO_5032718409" evidence="1">
    <location>
        <begin position="21"/>
        <end position="417"/>
    </location>
</feature>
<dbReference type="Proteomes" id="UP000663852">
    <property type="component" value="Unassembled WGS sequence"/>
</dbReference>
<organism evidence="2 3">
    <name type="scientific">Adineta ricciae</name>
    <name type="common">Rotifer</name>
    <dbReference type="NCBI Taxonomy" id="249248"/>
    <lineage>
        <taxon>Eukaryota</taxon>
        <taxon>Metazoa</taxon>
        <taxon>Spiralia</taxon>
        <taxon>Gnathifera</taxon>
        <taxon>Rotifera</taxon>
        <taxon>Eurotatoria</taxon>
        <taxon>Bdelloidea</taxon>
        <taxon>Adinetida</taxon>
        <taxon>Adinetidae</taxon>
        <taxon>Adineta</taxon>
    </lineage>
</organism>
<dbReference type="EMBL" id="CAJNOJ010000196">
    <property type="protein sequence ID" value="CAF1275351.1"/>
    <property type="molecule type" value="Genomic_DNA"/>
</dbReference>
<evidence type="ECO:0000313" key="2">
    <source>
        <dbReference type="EMBL" id="CAF1275351.1"/>
    </source>
</evidence>
<evidence type="ECO:0000313" key="3">
    <source>
        <dbReference type="Proteomes" id="UP000663852"/>
    </source>
</evidence>
<dbReference type="AlphaFoldDB" id="A0A815BVY9"/>
<feature type="signal peptide" evidence="1">
    <location>
        <begin position="1"/>
        <end position="20"/>
    </location>
</feature>